<dbReference type="Gene3D" id="3.40.50.12780">
    <property type="entry name" value="N-terminal domain of ligase-like"/>
    <property type="match status" value="1"/>
</dbReference>
<gene>
    <name evidence="3" type="ORF">RPMA_26220</name>
</gene>
<sequence>MPTLKNWAARHPDKVAVRVAFTETTVTYRALDRRANSVTQLLMSMGLKSEDGVAILLENDPTYFELVWGARRNGIYYTPISTHLKPDEAAYIVRDSSAKILFVSANFPEAIAALKLDNPAGCIIIVLGERIEGTLDYRTELAKFGDYIEIPDGPVGKDFFYSSGTTGQPKGIKQPLFRNIAQAQSSGDWVRDNFKFDEESIYLSPAPLYHGAPLRFTMRTLESGGTVILMPKFAADKALAAIETYRVTHSQWVPTMFFRLLALPEDIRRGADLSSHKCAIHAAAPCPPEIKEQMISWWGPILWEYYAGSERNGATCLSTEEWLSHKGSVGRACVGKVHILDEDKGELGPREIGDVYFEGPSFVYHNDPEKTAKSRNDKGWSTIGDVGYVDEDGYLYLTDRRSHMIISGGVNIYPAEIENRLSMHPAVEDVAVFGIPNREFGEEVKAVVQLKDPSLASPAFAQTLIAFCKESISNVKCPRTVDFETEMPRQENGKLFKHVLKKRYLQSASAA</sequence>
<dbReference type="InterPro" id="IPR045851">
    <property type="entry name" value="AMP-bd_C_sf"/>
</dbReference>
<keyword evidence="4" id="KW-1185">Reference proteome</keyword>
<evidence type="ECO:0000259" key="2">
    <source>
        <dbReference type="Pfam" id="PF13193"/>
    </source>
</evidence>
<dbReference type="Pfam" id="PF00501">
    <property type="entry name" value="AMP-binding"/>
    <property type="match status" value="1"/>
</dbReference>
<accession>A0ABX8ADU9</accession>
<evidence type="ECO:0000313" key="3">
    <source>
        <dbReference type="EMBL" id="QUS41941.1"/>
    </source>
</evidence>
<protein>
    <submittedName>
        <fullName evidence="3">Acyl-CoA synthetase</fullName>
    </submittedName>
</protein>
<evidence type="ECO:0000313" key="4">
    <source>
        <dbReference type="Proteomes" id="UP000682843"/>
    </source>
</evidence>
<dbReference type="PANTHER" id="PTHR24096:SF323">
    <property type="entry name" value="BLR3536 PROTEIN"/>
    <property type="match status" value="1"/>
</dbReference>
<reference evidence="3 4" key="1">
    <citation type="submission" date="2019-02" db="EMBL/GenBank/DDBJ databases">
        <title>Emended description of the genus Rhodopseudomonas and description of Rhodopseudomonas albus sp. nov., a non-phototrophic, heavy-metal-tolerant bacterium isolated from garden soil.</title>
        <authorList>
            <person name="Bao Z."/>
            <person name="Cao W.W."/>
            <person name="Sato Y."/>
            <person name="Nishizawa T."/>
            <person name="Zhao J."/>
            <person name="Guo Y."/>
            <person name="Ohta H."/>
        </authorList>
    </citation>
    <scope>NUCLEOTIDE SEQUENCE [LARGE SCALE GENOMIC DNA]</scope>
    <source>
        <strain evidence="3 4">SK50-23</strain>
    </source>
</reference>
<dbReference type="InterPro" id="IPR025110">
    <property type="entry name" value="AMP-bd_C"/>
</dbReference>
<feature type="domain" description="AMP-binding enzyme C-terminal" evidence="2">
    <location>
        <begin position="416"/>
        <end position="494"/>
    </location>
</feature>
<name>A0ABX8ADU9_9BRAD</name>
<dbReference type="RefSeq" id="WP_211910673.1">
    <property type="nucleotide sequence ID" value="NZ_CP036498.1"/>
</dbReference>
<evidence type="ECO:0000259" key="1">
    <source>
        <dbReference type="Pfam" id="PF00501"/>
    </source>
</evidence>
<dbReference type="Gene3D" id="3.30.300.30">
    <property type="match status" value="1"/>
</dbReference>
<dbReference type="PANTHER" id="PTHR24096">
    <property type="entry name" value="LONG-CHAIN-FATTY-ACID--COA LIGASE"/>
    <property type="match status" value="1"/>
</dbReference>
<dbReference type="InterPro" id="IPR042099">
    <property type="entry name" value="ANL_N_sf"/>
</dbReference>
<dbReference type="Pfam" id="PF13193">
    <property type="entry name" value="AMP-binding_C"/>
    <property type="match status" value="1"/>
</dbReference>
<proteinExistence type="predicted"/>
<dbReference type="Proteomes" id="UP000682843">
    <property type="component" value="Chromosome"/>
</dbReference>
<dbReference type="EMBL" id="CP036498">
    <property type="protein sequence ID" value="QUS41941.1"/>
    <property type="molecule type" value="Genomic_DNA"/>
</dbReference>
<feature type="domain" description="AMP-dependent synthetase/ligase" evidence="1">
    <location>
        <begin position="5"/>
        <end position="361"/>
    </location>
</feature>
<dbReference type="SUPFAM" id="SSF56801">
    <property type="entry name" value="Acetyl-CoA synthetase-like"/>
    <property type="match status" value="1"/>
</dbReference>
<organism evidence="3 4">
    <name type="scientific">Tardiphaga alba</name>
    <dbReference type="NCBI Taxonomy" id="340268"/>
    <lineage>
        <taxon>Bacteria</taxon>
        <taxon>Pseudomonadati</taxon>
        <taxon>Pseudomonadota</taxon>
        <taxon>Alphaproteobacteria</taxon>
        <taxon>Hyphomicrobiales</taxon>
        <taxon>Nitrobacteraceae</taxon>
        <taxon>Tardiphaga</taxon>
    </lineage>
</organism>
<dbReference type="InterPro" id="IPR000873">
    <property type="entry name" value="AMP-dep_synth/lig_dom"/>
</dbReference>